<keyword evidence="4" id="KW-1185">Reference proteome</keyword>
<dbReference type="EMBL" id="JBBWWQ010000004">
    <property type="protein sequence ID" value="KAK8949711.1"/>
    <property type="molecule type" value="Genomic_DNA"/>
</dbReference>
<feature type="domain" description="Transposase (putative) gypsy type" evidence="2">
    <location>
        <begin position="94"/>
        <end position="156"/>
    </location>
</feature>
<dbReference type="InterPro" id="IPR007321">
    <property type="entry name" value="Transposase_28"/>
</dbReference>
<evidence type="ECO:0000313" key="4">
    <source>
        <dbReference type="Proteomes" id="UP001418222"/>
    </source>
</evidence>
<evidence type="ECO:0000256" key="1">
    <source>
        <dbReference type="SAM" id="SignalP"/>
    </source>
</evidence>
<name>A0AAP0GBL6_9ASPA</name>
<gene>
    <name evidence="3" type="ORF">KSP39_PZI005765</name>
</gene>
<reference evidence="3 4" key="1">
    <citation type="journal article" date="2022" name="Nat. Plants">
        <title>Genomes of leafy and leafless Platanthera orchids illuminate the evolution of mycoheterotrophy.</title>
        <authorList>
            <person name="Li M.H."/>
            <person name="Liu K.W."/>
            <person name="Li Z."/>
            <person name="Lu H.C."/>
            <person name="Ye Q.L."/>
            <person name="Zhang D."/>
            <person name="Wang J.Y."/>
            <person name="Li Y.F."/>
            <person name="Zhong Z.M."/>
            <person name="Liu X."/>
            <person name="Yu X."/>
            <person name="Liu D.K."/>
            <person name="Tu X.D."/>
            <person name="Liu B."/>
            <person name="Hao Y."/>
            <person name="Liao X.Y."/>
            <person name="Jiang Y.T."/>
            <person name="Sun W.H."/>
            <person name="Chen J."/>
            <person name="Chen Y.Q."/>
            <person name="Ai Y."/>
            <person name="Zhai J.W."/>
            <person name="Wu S.S."/>
            <person name="Zhou Z."/>
            <person name="Hsiao Y.Y."/>
            <person name="Wu W.L."/>
            <person name="Chen Y.Y."/>
            <person name="Lin Y.F."/>
            <person name="Hsu J.L."/>
            <person name="Li C.Y."/>
            <person name="Wang Z.W."/>
            <person name="Zhao X."/>
            <person name="Zhong W.Y."/>
            <person name="Ma X.K."/>
            <person name="Ma L."/>
            <person name="Huang J."/>
            <person name="Chen G.Z."/>
            <person name="Huang M.Z."/>
            <person name="Huang L."/>
            <person name="Peng D.H."/>
            <person name="Luo Y.B."/>
            <person name="Zou S.Q."/>
            <person name="Chen S.P."/>
            <person name="Lan S."/>
            <person name="Tsai W.C."/>
            <person name="Van de Peer Y."/>
            <person name="Liu Z.J."/>
        </authorList>
    </citation>
    <scope>NUCLEOTIDE SEQUENCE [LARGE SCALE GENOMIC DNA]</scope>
    <source>
        <strain evidence="3">Lor287</strain>
    </source>
</reference>
<dbReference type="Proteomes" id="UP001418222">
    <property type="component" value="Unassembled WGS sequence"/>
</dbReference>
<dbReference type="Pfam" id="PF04195">
    <property type="entry name" value="Transposase_28"/>
    <property type="match status" value="1"/>
</dbReference>
<proteinExistence type="predicted"/>
<organism evidence="3 4">
    <name type="scientific">Platanthera zijinensis</name>
    <dbReference type="NCBI Taxonomy" id="2320716"/>
    <lineage>
        <taxon>Eukaryota</taxon>
        <taxon>Viridiplantae</taxon>
        <taxon>Streptophyta</taxon>
        <taxon>Embryophyta</taxon>
        <taxon>Tracheophyta</taxon>
        <taxon>Spermatophyta</taxon>
        <taxon>Magnoliopsida</taxon>
        <taxon>Liliopsida</taxon>
        <taxon>Asparagales</taxon>
        <taxon>Orchidaceae</taxon>
        <taxon>Orchidoideae</taxon>
        <taxon>Orchideae</taxon>
        <taxon>Orchidinae</taxon>
        <taxon>Platanthera</taxon>
    </lineage>
</organism>
<evidence type="ECO:0000313" key="3">
    <source>
        <dbReference type="EMBL" id="KAK8949711.1"/>
    </source>
</evidence>
<comment type="caution">
    <text evidence="3">The sequence shown here is derived from an EMBL/GenBank/DDBJ whole genome shotgun (WGS) entry which is preliminary data.</text>
</comment>
<sequence>MGLPVLAHVLRWSARVGVLTLSVFAGIGKGNPDSDGRAKCARHFVEHCFFEGNTTEEELAECVADYVPSGFTARLPTEHEVINSFYPDELAFPISHFELGLRLPLWPEIRQMLKYYGAVPAQLNPNAIAMMVALVCYLRRERIKFNLTVFRKLFSYKATPDGGAFFGGSLIKVRKVANKHHNWMTKIVFINGDLGNVPFSPQQKDEEVYRSPSVSGNDADLHKLFLHKDFEVAHSAEASTPSCSCPQVKVCLDSPCFHWTRREGQQNRKLTKFFL</sequence>
<accession>A0AAP0GBL6</accession>
<evidence type="ECO:0000259" key="2">
    <source>
        <dbReference type="Pfam" id="PF04195"/>
    </source>
</evidence>
<protein>
    <recommendedName>
        <fullName evidence="2">Transposase (putative) gypsy type domain-containing protein</fullName>
    </recommendedName>
</protein>
<keyword evidence="1" id="KW-0732">Signal</keyword>
<feature type="chain" id="PRO_5042933295" description="Transposase (putative) gypsy type domain-containing protein" evidence="1">
    <location>
        <begin position="31"/>
        <end position="275"/>
    </location>
</feature>
<dbReference type="AlphaFoldDB" id="A0AAP0GBL6"/>
<feature type="signal peptide" evidence="1">
    <location>
        <begin position="1"/>
        <end position="30"/>
    </location>
</feature>